<evidence type="ECO:0000256" key="1">
    <source>
        <dbReference type="ARBA" id="ARBA00010609"/>
    </source>
</evidence>
<dbReference type="InterPro" id="IPR011707">
    <property type="entry name" value="Cu-oxidase-like_N"/>
</dbReference>
<dbReference type="GO" id="GO:0016491">
    <property type="term" value="F:oxidoreductase activity"/>
    <property type="evidence" value="ECO:0007669"/>
    <property type="project" value="InterPro"/>
</dbReference>
<dbReference type="InterPro" id="IPR045087">
    <property type="entry name" value="Cu-oxidase_fam"/>
</dbReference>
<dbReference type="PANTHER" id="PTHR48267:SF1">
    <property type="entry name" value="BILIRUBIN OXIDASE"/>
    <property type="match status" value="1"/>
</dbReference>
<evidence type="ECO:0000259" key="2">
    <source>
        <dbReference type="Pfam" id="PF07731"/>
    </source>
</evidence>
<proteinExistence type="inferred from homology"/>
<sequence>MTEIADPVPVVHPASQTPTQSRFGLTLFRDPLRIPPVLRPRSRGGVGELVVRMSAARVRLHSELPETTVWGYGGRFPGPTIEVRRGERLRVSWVNALRGGYPVLSVVGTTTPPADPAEASLPGYDRARYRASDAVSMLPPWTVTRLHGADTPCPRGNAVLPGDSQLAEYTNDQPAAAQWYHDHAMAITRWNMTSGLLGLYLIRDDEEDALELPSGRREVPLIICDRNLDTDAEGRLTGRLLHKVEAAGPTDHGTSVGTRPFAGPFTLVNGGIWPHMVVEPRWYRFRVLNASNARTYRLALTHRDESGVRRVPEAAVRLIGTDAGLLGAPVPVGDDLVLAPGERADLLVDFGAFRGDSLRLLDTSQDAPLGEPDPAASLVEPAVMEFRVNRHQGWGRFELPAVLSPGYRRLDRESLPAGHRRRLVALVPPGTTGRPEMWELEPAGPGEAGVLTLRRADGRPVLYRRLSRGPGDPVAFRVAHGSWEVWDFVNLGGPGRQPTFPVHIHPVRFQILGRARCLVDGATATWAADCALSAHEQGWKDVVRVGPGELVSVAAQFTGGTGQFGYHCQILEYQDTMSRPFAVVPRQILQAL</sequence>
<evidence type="ECO:0000259" key="3">
    <source>
        <dbReference type="Pfam" id="PF07732"/>
    </source>
</evidence>
<dbReference type="GO" id="GO:0005507">
    <property type="term" value="F:copper ion binding"/>
    <property type="evidence" value="ECO:0007669"/>
    <property type="project" value="InterPro"/>
</dbReference>
<dbReference type="RefSeq" id="WP_149852488.1">
    <property type="nucleotide sequence ID" value="NZ_VUOB01000051.1"/>
</dbReference>
<dbReference type="OrthoDB" id="345021at2"/>
<feature type="domain" description="Plastocyanin-like" evidence="2">
    <location>
        <begin position="472"/>
        <end position="583"/>
    </location>
</feature>
<dbReference type="AlphaFoldDB" id="A0A5B2X0U7"/>
<evidence type="ECO:0000313" key="5">
    <source>
        <dbReference type="Proteomes" id="UP000323454"/>
    </source>
</evidence>
<comment type="similarity">
    <text evidence="1">Belongs to the multicopper oxidase family.</text>
</comment>
<accession>A0A5B2X0U7</accession>
<dbReference type="Pfam" id="PF07732">
    <property type="entry name" value="Cu-oxidase_3"/>
    <property type="match status" value="1"/>
</dbReference>
<dbReference type="Gene3D" id="2.60.40.420">
    <property type="entry name" value="Cupredoxins - blue copper proteins"/>
    <property type="match status" value="3"/>
</dbReference>
<protein>
    <submittedName>
        <fullName evidence="4">Multicopper oxidase domain-containing protein</fullName>
    </submittedName>
</protein>
<dbReference type="SUPFAM" id="SSF49503">
    <property type="entry name" value="Cupredoxins"/>
    <property type="match status" value="3"/>
</dbReference>
<dbReference type="InterPro" id="IPR011706">
    <property type="entry name" value="Cu-oxidase_C"/>
</dbReference>
<dbReference type="Proteomes" id="UP000323454">
    <property type="component" value="Unassembled WGS sequence"/>
</dbReference>
<dbReference type="Pfam" id="PF07731">
    <property type="entry name" value="Cu-oxidase_2"/>
    <property type="match status" value="1"/>
</dbReference>
<dbReference type="PANTHER" id="PTHR48267">
    <property type="entry name" value="CUPREDOXIN SUPERFAMILY PROTEIN"/>
    <property type="match status" value="1"/>
</dbReference>
<name>A0A5B2X0U7_9PSEU</name>
<organism evidence="4 5">
    <name type="scientific">Solihabitans fulvus</name>
    <dbReference type="NCBI Taxonomy" id="1892852"/>
    <lineage>
        <taxon>Bacteria</taxon>
        <taxon>Bacillati</taxon>
        <taxon>Actinomycetota</taxon>
        <taxon>Actinomycetes</taxon>
        <taxon>Pseudonocardiales</taxon>
        <taxon>Pseudonocardiaceae</taxon>
        <taxon>Solihabitans</taxon>
    </lineage>
</organism>
<reference evidence="4 5" key="1">
    <citation type="submission" date="2019-09" db="EMBL/GenBank/DDBJ databases">
        <title>Goodfellowia gen. nov., a new genus of the Pseudonocardineae related to Actinoalloteichus, containing Goodfellowia coeruleoviolacea gen. nov., comb. nov. gen. nov., comb. nov.</title>
        <authorList>
            <person name="Labeda D."/>
        </authorList>
    </citation>
    <scope>NUCLEOTIDE SEQUENCE [LARGE SCALE GENOMIC DNA]</scope>
    <source>
        <strain evidence="4 5">AN110305</strain>
    </source>
</reference>
<evidence type="ECO:0000313" key="4">
    <source>
        <dbReference type="EMBL" id="KAA2256546.1"/>
    </source>
</evidence>
<comment type="caution">
    <text evidence="4">The sequence shown here is derived from an EMBL/GenBank/DDBJ whole genome shotgun (WGS) entry which is preliminary data.</text>
</comment>
<keyword evidence="5" id="KW-1185">Reference proteome</keyword>
<dbReference type="InterPro" id="IPR008972">
    <property type="entry name" value="Cupredoxin"/>
</dbReference>
<feature type="domain" description="Plastocyanin-like" evidence="3">
    <location>
        <begin position="65"/>
        <end position="98"/>
    </location>
</feature>
<reference evidence="4 5" key="2">
    <citation type="submission" date="2019-09" db="EMBL/GenBank/DDBJ databases">
        <authorList>
            <person name="Jin C."/>
        </authorList>
    </citation>
    <scope>NUCLEOTIDE SEQUENCE [LARGE SCALE GENOMIC DNA]</scope>
    <source>
        <strain evidence="4 5">AN110305</strain>
    </source>
</reference>
<gene>
    <name evidence="4" type="ORF">F0L68_26290</name>
</gene>
<dbReference type="EMBL" id="VUOB01000051">
    <property type="protein sequence ID" value="KAA2256546.1"/>
    <property type="molecule type" value="Genomic_DNA"/>
</dbReference>